<reference evidence="2 3" key="1">
    <citation type="journal article" date="2016" name="Front. Microbiol.">
        <title>Single-Cell (Meta-)Genomics of a Dimorphic Candidatus Thiomargarita nelsonii Reveals Genomic Plasticity.</title>
        <authorList>
            <person name="Flood B.E."/>
            <person name="Fliss P."/>
            <person name="Jones D.S."/>
            <person name="Dick G.J."/>
            <person name="Jain S."/>
            <person name="Kaster A.K."/>
            <person name="Winkel M."/>
            <person name="Mussmann M."/>
            <person name="Bailey J."/>
        </authorList>
    </citation>
    <scope>NUCLEOTIDE SEQUENCE [LARGE SCALE GENOMIC DNA]</scope>
    <source>
        <strain evidence="2">Hydrate Ridge</strain>
    </source>
</reference>
<organism evidence="2 3">
    <name type="scientific">Candidatus Thiomargarita nelsonii</name>
    <dbReference type="NCBI Taxonomy" id="1003181"/>
    <lineage>
        <taxon>Bacteria</taxon>
        <taxon>Pseudomonadati</taxon>
        <taxon>Pseudomonadota</taxon>
        <taxon>Gammaproteobacteria</taxon>
        <taxon>Thiotrichales</taxon>
        <taxon>Thiotrichaceae</taxon>
        <taxon>Thiomargarita</taxon>
    </lineage>
</organism>
<keyword evidence="1" id="KW-0812">Transmembrane</keyword>
<feature type="transmembrane region" description="Helical" evidence="1">
    <location>
        <begin position="244"/>
        <end position="263"/>
    </location>
</feature>
<protein>
    <submittedName>
        <fullName evidence="2">Uncharacterized protein</fullName>
    </submittedName>
</protein>
<dbReference type="EMBL" id="JSZA02000014">
    <property type="protein sequence ID" value="KHD04925.1"/>
    <property type="molecule type" value="Genomic_DNA"/>
</dbReference>
<name>A0A0A6P248_9GAMM</name>
<dbReference type="AlphaFoldDB" id="A0A0A6P248"/>
<feature type="transmembrane region" description="Helical" evidence="1">
    <location>
        <begin position="270"/>
        <end position="289"/>
    </location>
</feature>
<keyword evidence="1" id="KW-1133">Transmembrane helix</keyword>
<sequence length="374" mass="43836">MNNQQVLHNLTYFYPKWWQYVISFLFLFLLSLIVILAVFVKTHPEVFQWMILLIYILYILLLLPTLYTILAHHRERLFLTSSGLRYQSPLPRFLHWLKPNWSIKISEIKQVYFKPETFLFRRSGPLSMVLIIETSSLTKKIVPCIWIDPNESKERPSIMQWITLNPLQTKHVLPHCPVIKYFSSMDIDFKIKELEFKGAAQNFALETNKHSLAAVILFFTLVAYILLDAFLNQETYVALPFYKVYFWGGVNMAVLIVAWLVAAKVPIRKSFAVALLVGGVFGAALYPGLLRINQLTDIEGLQTYQYVLQKDYSLKALNNPSLPPLSFEQDLDYWSHFDWNSIHKIELRKGALGFYQINMAPIYADMRQYFRQHH</sequence>
<keyword evidence="3" id="KW-1185">Reference proteome</keyword>
<feature type="transmembrane region" description="Helical" evidence="1">
    <location>
        <begin position="20"/>
        <end position="40"/>
    </location>
</feature>
<proteinExistence type="predicted"/>
<dbReference type="Proteomes" id="UP000030428">
    <property type="component" value="Unassembled WGS sequence"/>
</dbReference>
<evidence type="ECO:0000256" key="1">
    <source>
        <dbReference type="SAM" id="Phobius"/>
    </source>
</evidence>
<evidence type="ECO:0000313" key="2">
    <source>
        <dbReference type="EMBL" id="KHD04925.1"/>
    </source>
</evidence>
<accession>A0A0A6P248</accession>
<comment type="caution">
    <text evidence="2">The sequence shown here is derived from an EMBL/GenBank/DDBJ whole genome shotgun (WGS) entry which is preliminary data.</text>
</comment>
<gene>
    <name evidence="2" type="ORF">PN36_05315</name>
</gene>
<feature type="transmembrane region" description="Helical" evidence="1">
    <location>
        <begin position="212"/>
        <end position="232"/>
    </location>
</feature>
<keyword evidence="1" id="KW-0472">Membrane</keyword>
<evidence type="ECO:0000313" key="3">
    <source>
        <dbReference type="Proteomes" id="UP000030428"/>
    </source>
</evidence>
<feature type="transmembrane region" description="Helical" evidence="1">
    <location>
        <begin position="46"/>
        <end position="70"/>
    </location>
</feature>